<reference evidence="1" key="1">
    <citation type="submission" date="2023-04" db="EMBL/GenBank/DDBJ databases">
        <title>Draft Genome sequencing of Naganishia species isolated from polar environments using Oxford Nanopore Technology.</title>
        <authorList>
            <person name="Leo P."/>
            <person name="Venkateswaran K."/>
        </authorList>
    </citation>
    <scope>NUCLEOTIDE SEQUENCE</scope>
    <source>
        <strain evidence="1">MNA-CCFEE 5423</strain>
    </source>
</reference>
<gene>
    <name evidence="1" type="ORF">QFC21_000344</name>
</gene>
<sequence>MSNPQPVAAPAAQENRLWKAVRFAALIVGGQLVIKQLTSGFAPKSAPRPVSIPNPAQQGAAAVQDTSLLPDTVLPAWAPGTPLSLFVYTSDSPSSPSLREYKGVSPLVKFDNLTYGQWKEQDRAADVLVAVPESVRCHNASYWADVYLVPTGTQYTGAGEQAVHIRKALTRYMPRKKVRKEVSLLGNSTSAASSASDEVEGSTLPPVIEPVISHWSPNLTFTLVSDGGPLKYASQAATVRQHIPLLNFTAESSPIGTGEKADKYLPILYPNEFWHLRDALVPLTCSPDSNPPTELPLRVTYSPTSMFKFNLYAHMNAAFEQQAEAKAAGVAGPMGASGGGGADLDELKKMLISANPYWLVITIIVTLLHTLFEFLAFSSDVSHWRKKDRDLVGVSLRSIVTNVVVQLIILLYLHDSAEETSFMILASQGMGLLVEAWKITKVVDIKVLPAPGSIIPYQISIEDKHELTEDERKTQEYDKLAFKLVGYAAAPLMAGYTYYSRHTKAGTPSFGFAQLVPQLIINYKLKSVAHMPMKAMVYKTLTTIVDDCASFVIHMPWLHRLACFRDDVVFLILIYQRWIYRIDPTRANEYGQVLHGQAEEVGDVAAGAEGKAVGAAQEEVVKGGKKGKKDVKGRSHLKTE</sequence>
<organism evidence="1 2">
    <name type="scientific">Naganishia friedmannii</name>
    <dbReference type="NCBI Taxonomy" id="89922"/>
    <lineage>
        <taxon>Eukaryota</taxon>
        <taxon>Fungi</taxon>
        <taxon>Dikarya</taxon>
        <taxon>Basidiomycota</taxon>
        <taxon>Agaricomycotina</taxon>
        <taxon>Tremellomycetes</taxon>
        <taxon>Filobasidiales</taxon>
        <taxon>Filobasidiaceae</taxon>
        <taxon>Naganishia</taxon>
    </lineage>
</organism>
<protein>
    <submittedName>
        <fullName evidence="1">Uncharacterized protein</fullName>
    </submittedName>
</protein>
<accession>A0ACC2WC24</accession>
<evidence type="ECO:0000313" key="2">
    <source>
        <dbReference type="Proteomes" id="UP001227268"/>
    </source>
</evidence>
<name>A0ACC2WC24_9TREE</name>
<dbReference type="Proteomes" id="UP001227268">
    <property type="component" value="Unassembled WGS sequence"/>
</dbReference>
<evidence type="ECO:0000313" key="1">
    <source>
        <dbReference type="EMBL" id="KAJ9109018.1"/>
    </source>
</evidence>
<keyword evidence="2" id="KW-1185">Reference proteome</keyword>
<proteinExistence type="predicted"/>
<dbReference type="EMBL" id="JASBWT010000001">
    <property type="protein sequence ID" value="KAJ9109018.1"/>
    <property type="molecule type" value="Genomic_DNA"/>
</dbReference>
<comment type="caution">
    <text evidence="1">The sequence shown here is derived from an EMBL/GenBank/DDBJ whole genome shotgun (WGS) entry which is preliminary data.</text>
</comment>